<gene>
    <name evidence="2" type="ORF">DBRI00130_LOCUS42366</name>
</gene>
<dbReference type="SUPFAM" id="SSF82185">
    <property type="entry name" value="Histone H3 K4-specific methyltransferase SET7/9 N-terminal domain"/>
    <property type="match status" value="1"/>
</dbReference>
<organism evidence="2">
    <name type="scientific">Ditylum brightwellii</name>
    <dbReference type="NCBI Taxonomy" id="49249"/>
    <lineage>
        <taxon>Eukaryota</taxon>
        <taxon>Sar</taxon>
        <taxon>Stramenopiles</taxon>
        <taxon>Ochrophyta</taxon>
        <taxon>Bacillariophyta</taxon>
        <taxon>Mediophyceae</taxon>
        <taxon>Lithodesmiophycidae</taxon>
        <taxon>Lithodesmiales</taxon>
        <taxon>Lithodesmiaceae</taxon>
        <taxon>Ditylum</taxon>
    </lineage>
</organism>
<dbReference type="SMART" id="SM00698">
    <property type="entry name" value="MORN"/>
    <property type="match status" value="4"/>
</dbReference>
<dbReference type="AlphaFoldDB" id="A0A7S4VTA1"/>
<dbReference type="Pfam" id="PF02493">
    <property type="entry name" value="MORN"/>
    <property type="match status" value="4"/>
</dbReference>
<dbReference type="PANTHER" id="PTHR43215:SF14">
    <property type="entry name" value="RADIAL SPOKE HEAD 1 HOMOLOG"/>
    <property type="match status" value="1"/>
</dbReference>
<dbReference type="InterPro" id="IPR003409">
    <property type="entry name" value="MORN"/>
</dbReference>
<accession>A0A7S4VTA1</accession>
<evidence type="ECO:0008006" key="3">
    <source>
        <dbReference type="Google" id="ProtNLM"/>
    </source>
</evidence>
<dbReference type="Gene3D" id="2.20.110.10">
    <property type="entry name" value="Histone H3 K4-specific methyltransferase SET7/9 N-terminal domain"/>
    <property type="match status" value="1"/>
</dbReference>
<name>A0A7S4VTA1_9STRA</name>
<dbReference type="GO" id="GO:0005829">
    <property type="term" value="C:cytosol"/>
    <property type="evidence" value="ECO:0007669"/>
    <property type="project" value="TreeGrafter"/>
</dbReference>
<sequence length="182" mass="20300">MRWLNGDVFAGLWVRGLREGLGTCHFGKGAVYVGEWKCDKMNGQGMYQWPDGQKYIGDFVENFMEGSGKCEYENGSEYIGGFKCNKRHGRGRFQCKNGSEIIGIYRDDCLDGPVIIRHASGVVDVDYWENGTPVGGGVRWTADKKYVCELNKGKLGEQMTLCQGKIITEKIKTALKGGLHDI</sequence>
<evidence type="ECO:0000313" key="2">
    <source>
        <dbReference type="EMBL" id="CAE4664494.1"/>
    </source>
</evidence>
<keyword evidence="1" id="KW-0677">Repeat</keyword>
<dbReference type="PANTHER" id="PTHR43215">
    <property type="entry name" value="RADIAL SPOKE HEAD 1 HOMOLOG"/>
    <property type="match status" value="1"/>
</dbReference>
<reference evidence="2" key="1">
    <citation type="submission" date="2021-01" db="EMBL/GenBank/DDBJ databases">
        <authorList>
            <person name="Corre E."/>
            <person name="Pelletier E."/>
            <person name="Niang G."/>
            <person name="Scheremetjew M."/>
            <person name="Finn R."/>
            <person name="Kale V."/>
            <person name="Holt S."/>
            <person name="Cochrane G."/>
            <person name="Meng A."/>
            <person name="Brown T."/>
            <person name="Cohen L."/>
        </authorList>
    </citation>
    <scope>NUCLEOTIDE SEQUENCE</scope>
    <source>
        <strain evidence="2">GSO104</strain>
    </source>
</reference>
<proteinExistence type="predicted"/>
<evidence type="ECO:0000256" key="1">
    <source>
        <dbReference type="ARBA" id="ARBA00022737"/>
    </source>
</evidence>
<dbReference type="EMBL" id="HBNS01058923">
    <property type="protein sequence ID" value="CAE4664494.1"/>
    <property type="molecule type" value="Transcribed_RNA"/>
</dbReference>
<protein>
    <recommendedName>
        <fullName evidence="3">MORN repeat-containing protein 5</fullName>
    </recommendedName>
</protein>